<dbReference type="Proteomes" id="UP000184389">
    <property type="component" value="Unassembled WGS sequence"/>
</dbReference>
<proteinExistence type="predicted"/>
<evidence type="ECO:0000313" key="2">
    <source>
        <dbReference type="Proteomes" id="UP000184389"/>
    </source>
</evidence>
<dbReference type="AlphaFoldDB" id="A0A1M5X2P4"/>
<dbReference type="RefSeq" id="WP_158281618.1">
    <property type="nucleotide sequence ID" value="NZ_FQXR01000006.1"/>
</dbReference>
<accession>A0A1M5X2P4</accession>
<organism evidence="1 2">
    <name type="scientific">Sporanaerobacter acetigenes DSM 13106</name>
    <dbReference type="NCBI Taxonomy" id="1123281"/>
    <lineage>
        <taxon>Bacteria</taxon>
        <taxon>Bacillati</taxon>
        <taxon>Bacillota</taxon>
        <taxon>Tissierellia</taxon>
        <taxon>Tissierellales</taxon>
        <taxon>Sporanaerobacteraceae</taxon>
        <taxon>Sporanaerobacter</taxon>
    </lineage>
</organism>
<dbReference type="EMBL" id="FQXR01000006">
    <property type="protein sequence ID" value="SHH94089.1"/>
    <property type="molecule type" value="Genomic_DNA"/>
</dbReference>
<protein>
    <submittedName>
        <fullName evidence="1">Uncharacterized protein</fullName>
    </submittedName>
</protein>
<gene>
    <name evidence="1" type="ORF">SAMN02745180_01442</name>
</gene>
<name>A0A1M5X2P4_9FIRM</name>
<keyword evidence="2" id="KW-1185">Reference proteome</keyword>
<evidence type="ECO:0000313" key="1">
    <source>
        <dbReference type="EMBL" id="SHH94089.1"/>
    </source>
</evidence>
<reference evidence="1 2" key="1">
    <citation type="submission" date="2016-11" db="EMBL/GenBank/DDBJ databases">
        <authorList>
            <person name="Jaros S."/>
            <person name="Januszkiewicz K."/>
            <person name="Wedrychowicz H."/>
        </authorList>
    </citation>
    <scope>NUCLEOTIDE SEQUENCE [LARGE SCALE GENOMIC DNA]</scope>
    <source>
        <strain evidence="1 2">DSM 13106</strain>
    </source>
</reference>
<sequence length="46" mass="5540">MTKYKNLFLTLFLYFAVFLNLNIINPLSEAKPDPERVENIIYYNQQ</sequence>
<dbReference type="OrthoDB" id="9936095at2"/>
<dbReference type="STRING" id="1123281.SAMN02745180_01442"/>